<organism evidence="1 2">
    <name type="scientific">Smallanthus sonchifolius</name>
    <dbReference type="NCBI Taxonomy" id="185202"/>
    <lineage>
        <taxon>Eukaryota</taxon>
        <taxon>Viridiplantae</taxon>
        <taxon>Streptophyta</taxon>
        <taxon>Embryophyta</taxon>
        <taxon>Tracheophyta</taxon>
        <taxon>Spermatophyta</taxon>
        <taxon>Magnoliopsida</taxon>
        <taxon>eudicotyledons</taxon>
        <taxon>Gunneridae</taxon>
        <taxon>Pentapetalae</taxon>
        <taxon>asterids</taxon>
        <taxon>campanulids</taxon>
        <taxon>Asterales</taxon>
        <taxon>Asteraceae</taxon>
        <taxon>Asteroideae</taxon>
        <taxon>Heliantheae alliance</taxon>
        <taxon>Millerieae</taxon>
        <taxon>Smallanthus</taxon>
    </lineage>
</organism>
<evidence type="ECO:0000313" key="1">
    <source>
        <dbReference type="EMBL" id="KAI3828684.1"/>
    </source>
</evidence>
<name>A0ACB9K8Z2_9ASTR</name>
<reference evidence="1 2" key="2">
    <citation type="journal article" date="2022" name="Mol. Ecol. Resour.">
        <title>The genomes of chicory, endive, great burdock and yacon provide insights into Asteraceae paleo-polyploidization history and plant inulin production.</title>
        <authorList>
            <person name="Fan W."/>
            <person name="Wang S."/>
            <person name="Wang H."/>
            <person name="Wang A."/>
            <person name="Jiang F."/>
            <person name="Liu H."/>
            <person name="Zhao H."/>
            <person name="Xu D."/>
            <person name="Zhang Y."/>
        </authorList>
    </citation>
    <scope>NUCLEOTIDE SEQUENCE [LARGE SCALE GENOMIC DNA]</scope>
    <source>
        <strain evidence="2">cv. Yunnan</strain>
        <tissue evidence="1">Leaves</tissue>
    </source>
</reference>
<dbReference type="Proteomes" id="UP001056120">
    <property type="component" value="Linkage Group LG01"/>
</dbReference>
<comment type="caution">
    <text evidence="1">The sequence shown here is derived from an EMBL/GenBank/DDBJ whole genome shotgun (WGS) entry which is preliminary data.</text>
</comment>
<gene>
    <name evidence="1" type="ORF">L1987_02792</name>
</gene>
<sequence length="71" mass="8566">MRYQEWSSVGEEMDWMISECSSWVFSIDRNPLTIYPRKLIKNVTKIINFCYLPTIYSSSSYYQTKKKRINP</sequence>
<proteinExistence type="predicted"/>
<keyword evidence="2" id="KW-1185">Reference proteome</keyword>
<protein>
    <submittedName>
        <fullName evidence="1">Uncharacterized protein</fullName>
    </submittedName>
</protein>
<accession>A0ACB9K8Z2</accession>
<evidence type="ECO:0000313" key="2">
    <source>
        <dbReference type="Proteomes" id="UP001056120"/>
    </source>
</evidence>
<reference evidence="2" key="1">
    <citation type="journal article" date="2022" name="Mol. Ecol. Resour.">
        <title>The genomes of chicory, endive, great burdock and yacon provide insights into Asteraceae palaeo-polyploidization history and plant inulin production.</title>
        <authorList>
            <person name="Fan W."/>
            <person name="Wang S."/>
            <person name="Wang H."/>
            <person name="Wang A."/>
            <person name="Jiang F."/>
            <person name="Liu H."/>
            <person name="Zhao H."/>
            <person name="Xu D."/>
            <person name="Zhang Y."/>
        </authorList>
    </citation>
    <scope>NUCLEOTIDE SEQUENCE [LARGE SCALE GENOMIC DNA]</scope>
    <source>
        <strain evidence="2">cv. Yunnan</strain>
    </source>
</reference>
<dbReference type="EMBL" id="CM042018">
    <property type="protein sequence ID" value="KAI3828684.1"/>
    <property type="molecule type" value="Genomic_DNA"/>
</dbReference>